<evidence type="ECO:0000256" key="1">
    <source>
        <dbReference type="SAM" id="SignalP"/>
    </source>
</evidence>
<accession>L8H8E5</accession>
<name>L8H8E5_ACACF</name>
<dbReference type="VEuPathDB" id="AmoebaDB:ACA1_280260"/>
<proteinExistence type="predicted"/>
<gene>
    <name evidence="2" type="ORF">ACA1_280260</name>
</gene>
<dbReference type="GeneID" id="14921867"/>
<feature type="chain" id="PRO_5003990209" evidence="1">
    <location>
        <begin position="26"/>
        <end position="140"/>
    </location>
</feature>
<reference evidence="2 3" key="1">
    <citation type="journal article" date="2013" name="Genome Biol.">
        <title>Genome of Acanthamoeba castellanii highlights extensive lateral gene transfer and early evolution of tyrosine kinase signaling.</title>
        <authorList>
            <person name="Clarke M."/>
            <person name="Lohan A.J."/>
            <person name="Liu B."/>
            <person name="Lagkouvardos I."/>
            <person name="Roy S."/>
            <person name="Zafar N."/>
            <person name="Bertelli C."/>
            <person name="Schilde C."/>
            <person name="Kianianmomeni A."/>
            <person name="Burglin T.R."/>
            <person name="Frech C."/>
            <person name="Turcotte B."/>
            <person name="Kopec K.O."/>
            <person name="Synnott J.M."/>
            <person name="Choo C."/>
            <person name="Paponov I."/>
            <person name="Finkler A."/>
            <person name="Soon Heng Tan C."/>
            <person name="Hutchins A.P."/>
            <person name="Weinmeier T."/>
            <person name="Rattei T."/>
            <person name="Chu J.S."/>
            <person name="Gimenez G."/>
            <person name="Irimia M."/>
            <person name="Rigden D.J."/>
            <person name="Fitzpatrick D.A."/>
            <person name="Lorenzo-Morales J."/>
            <person name="Bateman A."/>
            <person name="Chiu C.H."/>
            <person name="Tang P."/>
            <person name="Hegemann P."/>
            <person name="Fromm H."/>
            <person name="Raoult D."/>
            <person name="Greub G."/>
            <person name="Miranda-Saavedra D."/>
            <person name="Chen N."/>
            <person name="Nash P."/>
            <person name="Ginger M.L."/>
            <person name="Horn M."/>
            <person name="Schaap P."/>
            <person name="Caler L."/>
            <person name="Loftus B."/>
        </authorList>
    </citation>
    <scope>NUCLEOTIDE SEQUENCE [LARGE SCALE GENOMIC DNA]</scope>
    <source>
        <strain evidence="2 3">Neff</strain>
    </source>
</reference>
<keyword evidence="1" id="KW-0732">Signal</keyword>
<sequence length="140" mass="14972">RRKKMAPTMMLRLVLACLLACSVLATAVHGARLPHSVTITSDDSVLGRTTDAAPYGGDGDNATTQHNALLIDTLPFSCQQQGCGPRERFRQVGGQLQLLPVPGHVPVLHRFPTGLTTTRGERRCAAPAPIRSGARHGVFL</sequence>
<evidence type="ECO:0000313" key="2">
    <source>
        <dbReference type="EMBL" id="ELR20993.1"/>
    </source>
</evidence>
<protein>
    <submittedName>
        <fullName evidence="2">Uncharacterized protein</fullName>
    </submittedName>
</protein>
<feature type="signal peptide" evidence="1">
    <location>
        <begin position="1"/>
        <end position="25"/>
    </location>
</feature>
<dbReference type="KEGG" id="acan:ACA1_280260"/>
<dbReference type="Proteomes" id="UP000011083">
    <property type="component" value="Unassembled WGS sequence"/>
</dbReference>
<feature type="non-terminal residue" evidence="2">
    <location>
        <position position="140"/>
    </location>
</feature>
<evidence type="ECO:0000313" key="3">
    <source>
        <dbReference type="Proteomes" id="UP000011083"/>
    </source>
</evidence>
<dbReference type="AlphaFoldDB" id="L8H8E5"/>
<dbReference type="EMBL" id="KB007908">
    <property type="protein sequence ID" value="ELR20993.1"/>
    <property type="molecule type" value="Genomic_DNA"/>
</dbReference>
<keyword evidence="3" id="KW-1185">Reference proteome</keyword>
<dbReference type="RefSeq" id="XP_004344736.1">
    <property type="nucleotide sequence ID" value="XM_004344686.1"/>
</dbReference>
<organism evidence="2 3">
    <name type="scientific">Acanthamoeba castellanii (strain ATCC 30010 / Neff)</name>
    <dbReference type="NCBI Taxonomy" id="1257118"/>
    <lineage>
        <taxon>Eukaryota</taxon>
        <taxon>Amoebozoa</taxon>
        <taxon>Discosea</taxon>
        <taxon>Longamoebia</taxon>
        <taxon>Centramoebida</taxon>
        <taxon>Acanthamoebidae</taxon>
        <taxon>Acanthamoeba</taxon>
    </lineage>
</organism>